<dbReference type="PROSITE" id="PS00893">
    <property type="entry name" value="NUDIX_BOX"/>
    <property type="match status" value="1"/>
</dbReference>
<dbReference type="InterPro" id="IPR020084">
    <property type="entry name" value="NUDIX_hydrolase_CS"/>
</dbReference>
<dbReference type="PRINTS" id="PR00502">
    <property type="entry name" value="NUDIXFAMILY"/>
</dbReference>
<dbReference type="SUPFAM" id="SSF55811">
    <property type="entry name" value="Nudix"/>
    <property type="match status" value="1"/>
</dbReference>
<dbReference type="Pfam" id="PF00293">
    <property type="entry name" value="NUDIX"/>
    <property type="match status" value="1"/>
</dbReference>
<comment type="similarity">
    <text evidence="2 5">Belongs to the Nudix hydrolase family.</text>
</comment>
<proteinExistence type="inferred from homology"/>
<dbReference type="CDD" id="cd04685">
    <property type="entry name" value="NUDIX_Hydrolase"/>
    <property type="match status" value="1"/>
</dbReference>
<evidence type="ECO:0000313" key="8">
    <source>
        <dbReference type="Proteomes" id="UP000627984"/>
    </source>
</evidence>
<evidence type="ECO:0000256" key="1">
    <source>
        <dbReference type="ARBA" id="ARBA00001946"/>
    </source>
</evidence>
<dbReference type="GO" id="GO:0016787">
    <property type="term" value="F:hydrolase activity"/>
    <property type="evidence" value="ECO:0007669"/>
    <property type="project" value="UniProtKB-KW"/>
</dbReference>
<evidence type="ECO:0000256" key="3">
    <source>
        <dbReference type="ARBA" id="ARBA00022801"/>
    </source>
</evidence>
<dbReference type="PANTHER" id="PTHR43046:SF12">
    <property type="entry name" value="GDP-MANNOSE MANNOSYL HYDROLASE"/>
    <property type="match status" value="1"/>
</dbReference>
<name>A0AA37F327_9ACTN</name>
<dbReference type="EMBL" id="BMQD01000003">
    <property type="protein sequence ID" value="GGK54351.1"/>
    <property type="molecule type" value="Genomic_DNA"/>
</dbReference>
<keyword evidence="3 5" id="KW-0378">Hydrolase</keyword>
<dbReference type="Proteomes" id="UP000627984">
    <property type="component" value="Unassembled WGS sequence"/>
</dbReference>
<comment type="caution">
    <text evidence="7">The sequence shown here is derived from an EMBL/GenBank/DDBJ whole genome shotgun (WGS) entry which is preliminary data.</text>
</comment>
<evidence type="ECO:0000256" key="2">
    <source>
        <dbReference type="ARBA" id="ARBA00005582"/>
    </source>
</evidence>
<evidence type="ECO:0000259" key="6">
    <source>
        <dbReference type="PROSITE" id="PS51462"/>
    </source>
</evidence>
<reference evidence="7" key="1">
    <citation type="journal article" date="2014" name="Int. J. Syst. Evol. Microbiol.">
        <title>Complete genome sequence of Corynebacterium casei LMG S-19264T (=DSM 44701T), isolated from a smear-ripened cheese.</title>
        <authorList>
            <consortium name="US DOE Joint Genome Institute (JGI-PGF)"/>
            <person name="Walter F."/>
            <person name="Albersmeier A."/>
            <person name="Kalinowski J."/>
            <person name="Ruckert C."/>
        </authorList>
    </citation>
    <scope>NUCLEOTIDE SEQUENCE</scope>
    <source>
        <strain evidence="7">JCM 3093</strain>
    </source>
</reference>
<feature type="domain" description="Nudix hydrolase" evidence="6">
    <location>
        <begin position="33"/>
        <end position="176"/>
    </location>
</feature>
<reference evidence="7" key="2">
    <citation type="submission" date="2022-09" db="EMBL/GenBank/DDBJ databases">
        <authorList>
            <person name="Sun Q."/>
            <person name="Ohkuma M."/>
        </authorList>
    </citation>
    <scope>NUCLEOTIDE SEQUENCE</scope>
    <source>
        <strain evidence="7">JCM 3093</strain>
    </source>
</reference>
<dbReference type="PANTHER" id="PTHR43046">
    <property type="entry name" value="GDP-MANNOSE MANNOSYL HYDROLASE"/>
    <property type="match status" value="1"/>
</dbReference>
<sequence length="192" mass="21568">MHRPGSREGDVPPLIPGAGPFPTITGVTVTAPLRRDTARVILLSPDDRVLLFRHHLPHPWDRRGWMPPGGAVDPGESPAQAAARELREETGHTLTPFRMGDPVVVDSGQWWLGETTFITTNQYFCVRADTVRLDLSAQSDQERRDLLEIRWWSATELHATSDLVFPVILPDLLPRLLSGDLPRRPRRSPWPA</sequence>
<protein>
    <recommendedName>
        <fullName evidence="6">Nudix hydrolase domain-containing protein</fullName>
    </recommendedName>
</protein>
<comment type="cofactor">
    <cofactor evidence="1">
        <name>Mg(2+)</name>
        <dbReference type="ChEBI" id="CHEBI:18420"/>
    </cofactor>
</comment>
<evidence type="ECO:0000256" key="4">
    <source>
        <dbReference type="ARBA" id="ARBA00022842"/>
    </source>
</evidence>
<accession>A0AA37F327</accession>
<evidence type="ECO:0000313" key="7">
    <source>
        <dbReference type="EMBL" id="GGK54351.1"/>
    </source>
</evidence>
<dbReference type="InterPro" id="IPR015797">
    <property type="entry name" value="NUDIX_hydrolase-like_dom_sf"/>
</dbReference>
<keyword evidence="4" id="KW-0460">Magnesium</keyword>
<dbReference type="PROSITE" id="PS51462">
    <property type="entry name" value="NUDIX"/>
    <property type="match status" value="1"/>
</dbReference>
<gene>
    <name evidence="7" type="ORF">GCM10010126_12360</name>
</gene>
<dbReference type="InterPro" id="IPR020476">
    <property type="entry name" value="Nudix_hydrolase"/>
</dbReference>
<dbReference type="Gene3D" id="3.90.79.10">
    <property type="entry name" value="Nucleoside Triphosphate Pyrophosphohydrolase"/>
    <property type="match status" value="1"/>
</dbReference>
<dbReference type="InterPro" id="IPR000086">
    <property type="entry name" value="NUDIX_hydrolase_dom"/>
</dbReference>
<organism evidence="7 8">
    <name type="scientific">Planomonospora parontospora</name>
    <dbReference type="NCBI Taxonomy" id="58119"/>
    <lineage>
        <taxon>Bacteria</taxon>
        <taxon>Bacillati</taxon>
        <taxon>Actinomycetota</taxon>
        <taxon>Actinomycetes</taxon>
        <taxon>Streptosporangiales</taxon>
        <taxon>Streptosporangiaceae</taxon>
        <taxon>Planomonospora</taxon>
    </lineage>
</organism>
<dbReference type="AlphaFoldDB" id="A0AA37F327"/>
<evidence type="ECO:0000256" key="5">
    <source>
        <dbReference type="RuleBase" id="RU003476"/>
    </source>
</evidence>